<dbReference type="InterPro" id="IPR001128">
    <property type="entry name" value="Cyt_P450"/>
</dbReference>
<reference evidence="11" key="1">
    <citation type="submission" date="2014-03" db="EMBL/GenBank/DDBJ databases">
        <authorList>
            <person name="Aksoy S."/>
            <person name="Warren W."/>
            <person name="Wilson R.K."/>
        </authorList>
    </citation>
    <scope>NUCLEOTIDE SEQUENCE [LARGE SCALE GENOMIC DNA]</scope>
    <source>
        <strain evidence="11">IAEA</strain>
    </source>
</reference>
<protein>
    <recommendedName>
        <fullName evidence="12">Cytochrome P450</fullName>
    </recommendedName>
</protein>
<organism evidence="10 11">
    <name type="scientific">Glossina brevipalpis</name>
    <dbReference type="NCBI Taxonomy" id="37001"/>
    <lineage>
        <taxon>Eukaryota</taxon>
        <taxon>Metazoa</taxon>
        <taxon>Ecdysozoa</taxon>
        <taxon>Arthropoda</taxon>
        <taxon>Hexapoda</taxon>
        <taxon>Insecta</taxon>
        <taxon>Pterygota</taxon>
        <taxon>Neoptera</taxon>
        <taxon>Endopterygota</taxon>
        <taxon>Diptera</taxon>
        <taxon>Brachycera</taxon>
        <taxon>Muscomorpha</taxon>
        <taxon>Hippoboscoidea</taxon>
        <taxon>Glossinidae</taxon>
        <taxon>Glossina</taxon>
    </lineage>
</organism>
<dbReference type="GO" id="GO:0005506">
    <property type="term" value="F:iron ion binding"/>
    <property type="evidence" value="ECO:0007669"/>
    <property type="project" value="InterPro"/>
</dbReference>
<evidence type="ECO:0000313" key="10">
    <source>
        <dbReference type="EnsemblMetazoa" id="GBRI000080-PA"/>
    </source>
</evidence>
<keyword evidence="7 9" id="KW-0503">Monooxygenase</keyword>
<dbReference type="CDD" id="cd11054">
    <property type="entry name" value="CYP24A1-like"/>
    <property type="match status" value="1"/>
</dbReference>
<dbReference type="Gene3D" id="1.10.630.10">
    <property type="entry name" value="Cytochrome P450"/>
    <property type="match status" value="1"/>
</dbReference>
<evidence type="ECO:0000256" key="9">
    <source>
        <dbReference type="RuleBase" id="RU000461"/>
    </source>
</evidence>
<feature type="binding site" description="axial binding residue" evidence="8">
    <location>
        <position position="482"/>
    </location>
    <ligand>
        <name>heme</name>
        <dbReference type="ChEBI" id="CHEBI:30413"/>
    </ligand>
    <ligandPart>
        <name>Fe</name>
        <dbReference type="ChEBI" id="CHEBI:18248"/>
    </ligandPart>
</feature>
<evidence type="ECO:0000256" key="5">
    <source>
        <dbReference type="ARBA" id="ARBA00023002"/>
    </source>
</evidence>
<evidence type="ECO:0008006" key="12">
    <source>
        <dbReference type="Google" id="ProtNLM"/>
    </source>
</evidence>
<dbReference type="InterPro" id="IPR017972">
    <property type="entry name" value="Cyt_P450_CS"/>
</dbReference>
<evidence type="ECO:0000256" key="4">
    <source>
        <dbReference type="ARBA" id="ARBA00022723"/>
    </source>
</evidence>
<dbReference type="STRING" id="37001.A0A1A9VZ41"/>
<comment type="cofactor">
    <cofactor evidence="1 8">
        <name>heme</name>
        <dbReference type="ChEBI" id="CHEBI:30413"/>
    </cofactor>
</comment>
<dbReference type="PRINTS" id="PR00385">
    <property type="entry name" value="P450"/>
</dbReference>
<dbReference type="Pfam" id="PF00067">
    <property type="entry name" value="p450"/>
    <property type="match status" value="1"/>
</dbReference>
<dbReference type="Proteomes" id="UP000091820">
    <property type="component" value="Unassembled WGS sequence"/>
</dbReference>
<dbReference type="AlphaFoldDB" id="A0A1A9VZ41"/>
<keyword evidence="5 9" id="KW-0560">Oxidoreductase</keyword>
<comment type="similarity">
    <text evidence="2 9">Belongs to the cytochrome P450 family.</text>
</comment>
<keyword evidence="3 8" id="KW-0349">Heme</keyword>
<evidence type="ECO:0000256" key="8">
    <source>
        <dbReference type="PIRSR" id="PIRSR602401-1"/>
    </source>
</evidence>
<evidence type="ECO:0000313" key="11">
    <source>
        <dbReference type="Proteomes" id="UP000091820"/>
    </source>
</evidence>
<keyword evidence="11" id="KW-1185">Reference proteome</keyword>
<accession>A0A1A9VZ41</accession>
<evidence type="ECO:0000256" key="7">
    <source>
        <dbReference type="ARBA" id="ARBA00023033"/>
    </source>
</evidence>
<evidence type="ECO:0000256" key="2">
    <source>
        <dbReference type="ARBA" id="ARBA00010617"/>
    </source>
</evidence>
<dbReference type="GO" id="GO:0020037">
    <property type="term" value="F:heme binding"/>
    <property type="evidence" value="ECO:0007669"/>
    <property type="project" value="InterPro"/>
</dbReference>
<dbReference type="InterPro" id="IPR002401">
    <property type="entry name" value="Cyt_P450_E_grp-I"/>
</dbReference>
<name>A0A1A9VZ41_9MUSC</name>
<dbReference type="GO" id="GO:0004497">
    <property type="term" value="F:monooxygenase activity"/>
    <property type="evidence" value="ECO:0007669"/>
    <property type="project" value="UniProtKB-KW"/>
</dbReference>
<dbReference type="PROSITE" id="PS00086">
    <property type="entry name" value="CYTOCHROME_P450"/>
    <property type="match status" value="1"/>
</dbReference>
<evidence type="ECO:0000256" key="3">
    <source>
        <dbReference type="ARBA" id="ARBA00022617"/>
    </source>
</evidence>
<dbReference type="InterPro" id="IPR050479">
    <property type="entry name" value="CYP11_CYP27_families"/>
</dbReference>
<dbReference type="PRINTS" id="PR00463">
    <property type="entry name" value="EP450I"/>
</dbReference>
<sequence>MNIKKCGFGITYNVNKNLPLKLLKRKISTDLLDKQKLVLNEDIKAEPFSPAVTVDVTKAKPYSSLPGPSRINLIRELLPKGKYSKVNMIELNQLLRATYGDIYRIKGLFGMEDTIFTYNAQDFEIVYRNEGIWPKRIGLQSLNYYRRNIRPEVFQGYGGLISEQGKVWGDMRSKVNPILMKSQNIRQSLSHVDEIAQEFIKRLDSLRIENTNEISGNFHKEVQKWAFESITFVALNRRLGLLSDNPYSRAVNLDHDMDLLLKYAYEFDVKPSIWPYLQTRSFKHYLKICDKITDTLLYYIKEGMAEFQKSRRQEAKSILEKLLKIDERVALVMVMDMLMAGVDTVSTALVTLLYSLAINPEKQLRLREEMCTILPSPWTRFTEDNTRTMPYMKACLKESLRMMPVTPGNMRGTVNDVVLSGYHIPANCNIMMGVMALSNTETYFPKSDIFLPERWLKNNESTELKSKNPFVYSPFGFGPRSCIGRRIAQMEIESLVGRLVRNYHISWLGKEELRYDCEILTKPCGEIRFKFQPIH</sequence>
<dbReference type="PANTHER" id="PTHR24279:SF120">
    <property type="entry name" value="CYTOCHROME P450"/>
    <property type="match status" value="1"/>
</dbReference>
<dbReference type="GO" id="GO:0016705">
    <property type="term" value="F:oxidoreductase activity, acting on paired donors, with incorporation or reduction of molecular oxygen"/>
    <property type="evidence" value="ECO:0007669"/>
    <property type="project" value="InterPro"/>
</dbReference>
<dbReference type="InterPro" id="IPR036396">
    <property type="entry name" value="Cyt_P450_sf"/>
</dbReference>
<dbReference type="FunFam" id="1.10.630.10:FF:000006">
    <property type="entry name" value="Cytochrome P450 302a1, mitochondrial"/>
    <property type="match status" value="1"/>
</dbReference>
<keyword evidence="6 8" id="KW-0408">Iron</keyword>
<dbReference type="VEuPathDB" id="VectorBase:GBRI000080"/>
<evidence type="ECO:0000256" key="6">
    <source>
        <dbReference type="ARBA" id="ARBA00023004"/>
    </source>
</evidence>
<keyword evidence="4 8" id="KW-0479">Metal-binding</keyword>
<proteinExistence type="inferred from homology"/>
<dbReference type="EnsemblMetazoa" id="GBRI000080-RA">
    <property type="protein sequence ID" value="GBRI000080-PA"/>
    <property type="gene ID" value="GBRI000080"/>
</dbReference>
<evidence type="ECO:0000256" key="1">
    <source>
        <dbReference type="ARBA" id="ARBA00001971"/>
    </source>
</evidence>
<dbReference type="SUPFAM" id="SSF48264">
    <property type="entry name" value="Cytochrome P450"/>
    <property type="match status" value="1"/>
</dbReference>
<reference evidence="10" key="2">
    <citation type="submission" date="2020-05" db="UniProtKB">
        <authorList>
            <consortium name="EnsemblMetazoa"/>
        </authorList>
    </citation>
    <scope>IDENTIFICATION</scope>
    <source>
        <strain evidence="10">IAEA</strain>
    </source>
</reference>
<dbReference type="PANTHER" id="PTHR24279">
    <property type="entry name" value="CYTOCHROME P450"/>
    <property type="match status" value="1"/>
</dbReference>